<dbReference type="FunFam" id="3.40.50.620:FF:000114">
    <property type="entry name" value="Pantothenate synthetase"/>
    <property type="match status" value="1"/>
</dbReference>
<name>A0A4R6VUA8_9HYPH</name>
<dbReference type="InterPro" id="IPR004821">
    <property type="entry name" value="Cyt_trans-like"/>
</dbReference>
<evidence type="ECO:0000256" key="4">
    <source>
        <dbReference type="ARBA" id="ARBA00012219"/>
    </source>
</evidence>
<dbReference type="InterPro" id="IPR014729">
    <property type="entry name" value="Rossmann-like_a/b/a_fold"/>
</dbReference>
<evidence type="ECO:0000256" key="6">
    <source>
        <dbReference type="ARBA" id="ARBA00022490"/>
    </source>
</evidence>
<dbReference type="AlphaFoldDB" id="A0A4R6VUA8"/>
<dbReference type="Gene3D" id="3.30.1300.10">
    <property type="entry name" value="Pantoate-beta-alanine ligase, C-terminal domain"/>
    <property type="match status" value="1"/>
</dbReference>
<keyword evidence="6 13" id="KW-0963">Cytoplasm</keyword>
<comment type="subcellular location">
    <subcellularLocation>
        <location evidence="1 13">Cytoplasm</location>
    </subcellularLocation>
</comment>
<comment type="pathway">
    <text evidence="2 13">Cofactor biosynthesis; (R)-pantothenate biosynthesis; (R)-pantothenate from (R)-pantoate and beta-alanine: step 1/1.</text>
</comment>
<comment type="miscellaneous">
    <text evidence="13">The reaction proceeds by a bi uni uni bi ping pong mechanism.</text>
</comment>
<evidence type="ECO:0000256" key="8">
    <source>
        <dbReference type="ARBA" id="ARBA00022655"/>
    </source>
</evidence>
<evidence type="ECO:0000256" key="7">
    <source>
        <dbReference type="ARBA" id="ARBA00022598"/>
    </source>
</evidence>
<proteinExistence type="inferred from homology"/>
<dbReference type="HAMAP" id="MF_00158">
    <property type="entry name" value="PanC"/>
    <property type="match status" value="1"/>
</dbReference>
<dbReference type="UniPathway" id="UPA00028">
    <property type="reaction ID" value="UER00005"/>
</dbReference>
<accession>A0A4R6VUA8</accession>
<organism evidence="14 15">
    <name type="scientific">Maritalea mobilis</name>
    <dbReference type="NCBI Taxonomy" id="483324"/>
    <lineage>
        <taxon>Bacteria</taxon>
        <taxon>Pseudomonadati</taxon>
        <taxon>Pseudomonadota</taxon>
        <taxon>Alphaproteobacteria</taxon>
        <taxon>Hyphomicrobiales</taxon>
        <taxon>Devosiaceae</taxon>
        <taxon>Maritalea</taxon>
    </lineage>
</organism>
<keyword evidence="15" id="KW-1185">Reference proteome</keyword>
<comment type="catalytic activity">
    <reaction evidence="11 13">
        <text>(R)-pantoate + beta-alanine + ATP = (R)-pantothenate + AMP + diphosphate + H(+)</text>
        <dbReference type="Rhea" id="RHEA:10912"/>
        <dbReference type="ChEBI" id="CHEBI:15378"/>
        <dbReference type="ChEBI" id="CHEBI:15980"/>
        <dbReference type="ChEBI" id="CHEBI:29032"/>
        <dbReference type="ChEBI" id="CHEBI:30616"/>
        <dbReference type="ChEBI" id="CHEBI:33019"/>
        <dbReference type="ChEBI" id="CHEBI:57966"/>
        <dbReference type="ChEBI" id="CHEBI:456215"/>
        <dbReference type="EC" id="6.3.2.1"/>
    </reaction>
</comment>
<evidence type="ECO:0000256" key="9">
    <source>
        <dbReference type="ARBA" id="ARBA00022741"/>
    </source>
</evidence>
<dbReference type="Pfam" id="PF02569">
    <property type="entry name" value="Pantoate_ligase"/>
    <property type="match status" value="1"/>
</dbReference>
<dbReference type="GO" id="GO:0004592">
    <property type="term" value="F:pantoate-beta-alanine ligase activity"/>
    <property type="evidence" value="ECO:0007669"/>
    <property type="project" value="UniProtKB-UniRule"/>
</dbReference>
<dbReference type="GO" id="GO:0015940">
    <property type="term" value="P:pantothenate biosynthetic process"/>
    <property type="evidence" value="ECO:0007669"/>
    <property type="project" value="UniProtKB-UniRule"/>
</dbReference>
<feature type="binding site" evidence="13">
    <location>
        <begin position="147"/>
        <end position="150"/>
    </location>
    <ligand>
        <name>ATP</name>
        <dbReference type="ChEBI" id="CHEBI:30616"/>
    </ligand>
</feature>
<dbReference type="PANTHER" id="PTHR21299:SF1">
    <property type="entry name" value="PANTOATE--BETA-ALANINE LIGASE"/>
    <property type="match status" value="1"/>
</dbReference>
<evidence type="ECO:0000256" key="5">
    <source>
        <dbReference type="ARBA" id="ARBA00014155"/>
    </source>
</evidence>
<feature type="binding site" evidence="13">
    <location>
        <begin position="30"/>
        <end position="37"/>
    </location>
    <ligand>
        <name>ATP</name>
        <dbReference type="ChEBI" id="CHEBI:30616"/>
    </ligand>
</feature>
<evidence type="ECO:0000313" key="15">
    <source>
        <dbReference type="Proteomes" id="UP000295391"/>
    </source>
</evidence>
<dbReference type="InterPro" id="IPR042176">
    <property type="entry name" value="Pantoate_ligase_C"/>
</dbReference>
<evidence type="ECO:0000256" key="2">
    <source>
        <dbReference type="ARBA" id="ARBA00004990"/>
    </source>
</evidence>
<comment type="subunit">
    <text evidence="13">Homodimer.</text>
</comment>
<keyword evidence="9 13" id="KW-0547">Nucleotide-binding</keyword>
<dbReference type="GO" id="GO:0005524">
    <property type="term" value="F:ATP binding"/>
    <property type="evidence" value="ECO:0007669"/>
    <property type="project" value="UniProtKB-KW"/>
</dbReference>
<evidence type="ECO:0000256" key="1">
    <source>
        <dbReference type="ARBA" id="ARBA00004496"/>
    </source>
</evidence>
<dbReference type="EC" id="6.3.2.1" evidence="4 13"/>
<keyword evidence="10 13" id="KW-0067">ATP-binding</keyword>
<evidence type="ECO:0000256" key="13">
    <source>
        <dbReference type="HAMAP-Rule" id="MF_00158"/>
    </source>
</evidence>
<evidence type="ECO:0000256" key="11">
    <source>
        <dbReference type="ARBA" id="ARBA00048258"/>
    </source>
</evidence>
<dbReference type="PANTHER" id="PTHR21299">
    <property type="entry name" value="CYTIDYLATE KINASE/PANTOATE-BETA-ALANINE LIGASE"/>
    <property type="match status" value="1"/>
</dbReference>
<comment type="function">
    <text evidence="12 13">Catalyzes the condensation of pantoate with beta-alanine in an ATP-dependent reaction via a pantoyl-adenylate intermediate.</text>
</comment>
<comment type="similarity">
    <text evidence="3 13">Belongs to the pantothenate synthetase family.</text>
</comment>
<evidence type="ECO:0000313" key="14">
    <source>
        <dbReference type="EMBL" id="TDQ63791.1"/>
    </source>
</evidence>
<evidence type="ECO:0000256" key="12">
    <source>
        <dbReference type="ARBA" id="ARBA00055042"/>
    </source>
</evidence>
<dbReference type="CDD" id="cd00560">
    <property type="entry name" value="PanC"/>
    <property type="match status" value="1"/>
</dbReference>
<feature type="binding site" evidence="13">
    <location>
        <begin position="184"/>
        <end position="187"/>
    </location>
    <ligand>
        <name>ATP</name>
        <dbReference type="ChEBI" id="CHEBI:30616"/>
    </ligand>
</feature>
<dbReference type="Gene3D" id="3.40.50.620">
    <property type="entry name" value="HUPs"/>
    <property type="match status" value="1"/>
</dbReference>
<reference evidence="14 15" key="1">
    <citation type="submission" date="2019-03" db="EMBL/GenBank/DDBJ databases">
        <title>Genomic Encyclopedia of Type Strains, Phase III (KMG-III): the genomes of soil and plant-associated and newly described type strains.</title>
        <authorList>
            <person name="Whitman W."/>
        </authorList>
    </citation>
    <scope>NUCLEOTIDE SEQUENCE [LARGE SCALE GENOMIC DNA]</scope>
    <source>
        <strain evidence="14 15">CGMCC 1.7002</strain>
    </source>
</reference>
<protein>
    <recommendedName>
        <fullName evidence="5 13">Pantothenate synthetase</fullName>
        <shortName evidence="13">PS</shortName>
        <ecNumber evidence="4 13">6.3.2.1</ecNumber>
    </recommendedName>
    <alternativeName>
        <fullName evidence="13">Pantoate--beta-alanine ligase</fullName>
    </alternativeName>
    <alternativeName>
        <fullName evidence="13">Pantoate-activating enzyme</fullName>
    </alternativeName>
</protein>
<comment type="caution">
    <text evidence="14">The sequence shown here is derived from an EMBL/GenBank/DDBJ whole genome shotgun (WGS) entry which is preliminary data.</text>
</comment>
<dbReference type="InterPro" id="IPR003721">
    <property type="entry name" value="Pantoate_ligase"/>
</dbReference>
<gene>
    <name evidence="13" type="primary">panC</name>
    <name evidence="14" type="ORF">ATL17_1799</name>
</gene>
<dbReference type="GO" id="GO:0005829">
    <property type="term" value="C:cytosol"/>
    <property type="evidence" value="ECO:0007669"/>
    <property type="project" value="TreeGrafter"/>
</dbReference>
<dbReference type="RefSeq" id="WP_133572446.1">
    <property type="nucleotide sequence ID" value="NZ_SNYR01000002.1"/>
</dbReference>
<feature type="binding site" evidence="13">
    <location>
        <position position="61"/>
    </location>
    <ligand>
        <name>(R)-pantoate</name>
        <dbReference type="ChEBI" id="CHEBI:15980"/>
    </ligand>
</feature>
<evidence type="ECO:0000256" key="10">
    <source>
        <dbReference type="ARBA" id="ARBA00022840"/>
    </source>
</evidence>
<feature type="binding site" evidence="13">
    <location>
        <position position="61"/>
    </location>
    <ligand>
        <name>beta-alanine</name>
        <dbReference type="ChEBI" id="CHEBI:57966"/>
    </ligand>
</feature>
<dbReference type="NCBIfam" id="TIGR00018">
    <property type="entry name" value="panC"/>
    <property type="match status" value="1"/>
</dbReference>
<feature type="active site" description="Proton donor" evidence="13">
    <location>
        <position position="37"/>
    </location>
</feature>
<dbReference type="SUPFAM" id="SSF52374">
    <property type="entry name" value="Nucleotidylyl transferase"/>
    <property type="match status" value="1"/>
</dbReference>
<comment type="caution">
    <text evidence="13">Lacks conserved residue(s) required for the propagation of feature annotation.</text>
</comment>
<dbReference type="Proteomes" id="UP000295391">
    <property type="component" value="Unassembled WGS sequence"/>
</dbReference>
<evidence type="ECO:0000256" key="3">
    <source>
        <dbReference type="ARBA" id="ARBA00009256"/>
    </source>
</evidence>
<dbReference type="OrthoDB" id="9773087at2"/>
<keyword evidence="8 13" id="KW-0566">Pantothenate biosynthesis</keyword>
<sequence>MKIARTIAQLRAARKAWHKAGQTVGFVPTMGALHKGHLSLVDAAKAKSDKVIVSIFVNPTQFNDPKDLAAYPRTEAADLAMLKPMGVDVVYIPNADEMYADGFATKVSVEGLTDCLCGATRPGHFDGVATVVTKLFLQTGADKAFFGEKDFQQLQIIRRVVADLNIDIKVIGCPTMREDDGLAMSSRNVRLSEEARAIAPSLRNVMGKCIIDVQTGKTIADAVQDAKTRLAEIGFGKVDYFEFRDSKNLELLEQLDGPARLFAAVFLEDVRLIDNVAIK</sequence>
<keyword evidence="7 13" id="KW-0436">Ligase</keyword>
<feature type="binding site" evidence="13">
    <location>
        <position position="153"/>
    </location>
    <ligand>
        <name>(R)-pantoate</name>
        <dbReference type="ChEBI" id="CHEBI:15980"/>
    </ligand>
</feature>
<dbReference type="EMBL" id="SNYR01000002">
    <property type="protein sequence ID" value="TDQ63791.1"/>
    <property type="molecule type" value="Genomic_DNA"/>
</dbReference>
<dbReference type="NCBIfam" id="TIGR00125">
    <property type="entry name" value="cyt_tran_rel"/>
    <property type="match status" value="1"/>
</dbReference>